<evidence type="ECO:0000313" key="2">
    <source>
        <dbReference type="Proteomes" id="UP000499080"/>
    </source>
</evidence>
<dbReference type="OrthoDB" id="8122238at2759"/>
<protein>
    <submittedName>
        <fullName evidence="1">Uncharacterized protein</fullName>
    </submittedName>
</protein>
<organism evidence="1 2">
    <name type="scientific">Araneus ventricosus</name>
    <name type="common">Orbweaver spider</name>
    <name type="synonym">Epeira ventricosa</name>
    <dbReference type="NCBI Taxonomy" id="182803"/>
    <lineage>
        <taxon>Eukaryota</taxon>
        <taxon>Metazoa</taxon>
        <taxon>Ecdysozoa</taxon>
        <taxon>Arthropoda</taxon>
        <taxon>Chelicerata</taxon>
        <taxon>Arachnida</taxon>
        <taxon>Araneae</taxon>
        <taxon>Araneomorphae</taxon>
        <taxon>Entelegynae</taxon>
        <taxon>Araneoidea</taxon>
        <taxon>Araneidae</taxon>
        <taxon>Araneus</taxon>
    </lineage>
</organism>
<keyword evidence="2" id="KW-1185">Reference proteome</keyword>
<comment type="caution">
    <text evidence="1">The sequence shown here is derived from an EMBL/GenBank/DDBJ whole genome shotgun (WGS) entry which is preliminary data.</text>
</comment>
<accession>A0A4Y2UV35</accession>
<reference evidence="1 2" key="1">
    <citation type="journal article" date="2019" name="Sci. Rep.">
        <title>Orb-weaving spider Araneus ventricosus genome elucidates the spidroin gene catalogue.</title>
        <authorList>
            <person name="Kono N."/>
            <person name="Nakamura H."/>
            <person name="Ohtoshi R."/>
            <person name="Moran D.A.P."/>
            <person name="Shinohara A."/>
            <person name="Yoshida Y."/>
            <person name="Fujiwara M."/>
            <person name="Mori M."/>
            <person name="Tomita M."/>
            <person name="Arakawa K."/>
        </authorList>
    </citation>
    <scope>NUCLEOTIDE SEQUENCE [LARGE SCALE GENOMIC DNA]</scope>
</reference>
<gene>
    <name evidence="1" type="ORF">AVEN_183500_1</name>
</gene>
<dbReference type="EMBL" id="BGPR01039451">
    <property type="protein sequence ID" value="GBO15410.1"/>
    <property type="molecule type" value="Genomic_DNA"/>
</dbReference>
<name>A0A4Y2UV35_ARAVE</name>
<dbReference type="Proteomes" id="UP000499080">
    <property type="component" value="Unassembled WGS sequence"/>
</dbReference>
<dbReference type="AlphaFoldDB" id="A0A4Y2UV35"/>
<sequence length="116" mass="13919">MKKNTHVQPKVKLPKVIFYTIPNDIKEPNMTEVIRLRLSVTYETIKVKFKMKGRKEDISHWVVETSPSTFHLSTKNKKNLLNWIAYSVREFIDIRRYFKCQNFVRTQNNCNNNIPF</sequence>
<proteinExistence type="predicted"/>
<evidence type="ECO:0000313" key="1">
    <source>
        <dbReference type="EMBL" id="GBO15410.1"/>
    </source>
</evidence>